<evidence type="ECO:0000256" key="4">
    <source>
        <dbReference type="ARBA" id="ARBA00022692"/>
    </source>
</evidence>
<feature type="region of interest" description="Disordered" evidence="7">
    <location>
        <begin position="198"/>
        <end position="222"/>
    </location>
</feature>
<feature type="transmembrane region" description="Helical" evidence="8">
    <location>
        <begin position="136"/>
        <end position="159"/>
    </location>
</feature>
<dbReference type="Proteomes" id="UP001494902">
    <property type="component" value="Unassembled WGS sequence"/>
</dbReference>
<dbReference type="InterPro" id="IPR051311">
    <property type="entry name" value="DedA_domain"/>
</dbReference>
<keyword evidence="3" id="KW-1003">Cell membrane</keyword>
<proteinExistence type="inferred from homology"/>
<gene>
    <name evidence="10" type="ORF">WIS52_00150</name>
</gene>
<evidence type="ECO:0000313" key="10">
    <source>
        <dbReference type="EMBL" id="MEQ3548865.1"/>
    </source>
</evidence>
<evidence type="ECO:0000256" key="8">
    <source>
        <dbReference type="SAM" id="Phobius"/>
    </source>
</evidence>
<evidence type="ECO:0000256" key="2">
    <source>
        <dbReference type="ARBA" id="ARBA00010792"/>
    </source>
</evidence>
<feature type="domain" description="VTT" evidence="9">
    <location>
        <begin position="45"/>
        <end position="156"/>
    </location>
</feature>
<evidence type="ECO:0000256" key="5">
    <source>
        <dbReference type="ARBA" id="ARBA00022989"/>
    </source>
</evidence>
<comment type="similarity">
    <text evidence="2">Belongs to the DedA family.</text>
</comment>
<dbReference type="PANTHER" id="PTHR42709:SF6">
    <property type="entry name" value="UNDECAPRENYL PHOSPHATE TRANSPORTER A"/>
    <property type="match status" value="1"/>
</dbReference>
<feature type="transmembrane region" description="Helical" evidence="8">
    <location>
        <begin position="56"/>
        <end position="77"/>
    </location>
</feature>
<keyword evidence="5 8" id="KW-1133">Transmembrane helix</keyword>
<keyword evidence="4 8" id="KW-0812">Transmembrane</keyword>
<feature type="transmembrane region" description="Helical" evidence="8">
    <location>
        <begin position="16"/>
        <end position="36"/>
    </location>
</feature>
<organism evidence="10 11">
    <name type="scientific">Pseudonocardia nematodicida</name>
    <dbReference type="NCBI Taxonomy" id="1206997"/>
    <lineage>
        <taxon>Bacteria</taxon>
        <taxon>Bacillati</taxon>
        <taxon>Actinomycetota</taxon>
        <taxon>Actinomycetes</taxon>
        <taxon>Pseudonocardiales</taxon>
        <taxon>Pseudonocardiaceae</taxon>
        <taxon>Pseudonocardia</taxon>
    </lineage>
</organism>
<evidence type="ECO:0000256" key="6">
    <source>
        <dbReference type="ARBA" id="ARBA00023136"/>
    </source>
</evidence>
<evidence type="ECO:0000259" key="9">
    <source>
        <dbReference type="Pfam" id="PF09335"/>
    </source>
</evidence>
<accession>A0ABV1K330</accession>
<evidence type="ECO:0000313" key="11">
    <source>
        <dbReference type="Proteomes" id="UP001494902"/>
    </source>
</evidence>
<evidence type="ECO:0000256" key="7">
    <source>
        <dbReference type="SAM" id="MobiDB-lite"/>
    </source>
</evidence>
<feature type="transmembrane region" description="Helical" evidence="8">
    <location>
        <begin position="171"/>
        <end position="188"/>
    </location>
</feature>
<protein>
    <submittedName>
        <fullName evidence="10">VTT domain-containing protein</fullName>
    </submittedName>
</protein>
<dbReference type="Pfam" id="PF09335">
    <property type="entry name" value="VTT_dom"/>
    <property type="match status" value="1"/>
</dbReference>
<keyword evidence="11" id="KW-1185">Reference proteome</keyword>
<dbReference type="RefSeq" id="WP_349295962.1">
    <property type="nucleotide sequence ID" value="NZ_JBEDNQ010000001.1"/>
</dbReference>
<dbReference type="EMBL" id="JBEDNQ010000001">
    <property type="protein sequence ID" value="MEQ3548865.1"/>
    <property type="molecule type" value="Genomic_DNA"/>
</dbReference>
<comment type="caution">
    <text evidence="10">The sequence shown here is derived from an EMBL/GenBank/DDBJ whole genome shotgun (WGS) entry which is preliminary data.</text>
</comment>
<evidence type="ECO:0000256" key="1">
    <source>
        <dbReference type="ARBA" id="ARBA00004651"/>
    </source>
</evidence>
<reference evidence="10 11" key="1">
    <citation type="submission" date="2024-03" db="EMBL/GenBank/DDBJ databases">
        <title>Draft genome sequence of Pseudonocardia nematodicida JCM 31783.</title>
        <authorList>
            <person name="Butdee W."/>
            <person name="Duangmal K."/>
        </authorList>
    </citation>
    <scope>NUCLEOTIDE SEQUENCE [LARGE SCALE GENOMIC DNA]</scope>
    <source>
        <strain evidence="10 11">JCM 31783</strain>
    </source>
</reference>
<dbReference type="InterPro" id="IPR032816">
    <property type="entry name" value="VTT_dom"/>
</dbReference>
<name>A0ABV1K330_9PSEU</name>
<feature type="compositionally biased region" description="Low complexity" evidence="7">
    <location>
        <begin position="203"/>
        <end position="216"/>
    </location>
</feature>
<comment type="subcellular location">
    <subcellularLocation>
        <location evidence="1">Cell membrane</location>
        <topology evidence="1">Multi-pass membrane protein</topology>
    </subcellularLocation>
</comment>
<keyword evidence="6 8" id="KW-0472">Membrane</keyword>
<sequence length="222" mass="22953">MPDPSALIGHALDSPWLLPFLALAVIVDGPMPFLPSEPVLFSATATAFAGGDTGRLAGLFTAVLIGSVLGDGLLYGAGRSSHAIVRRARRDDGVGAWVRRHLHRRPIVALVAGRMVPGGRLASVTAAGRVGLPLRAFLPATLISSLVWTCWMTGVGVLVGPFTHGDPLRSVIVGFLLAVLVGGLAALARRLLRRRRRTGPGAGAPDRAAGAGPGDDMVTASR</sequence>
<evidence type="ECO:0000256" key="3">
    <source>
        <dbReference type="ARBA" id="ARBA00022475"/>
    </source>
</evidence>
<dbReference type="PANTHER" id="PTHR42709">
    <property type="entry name" value="ALKALINE PHOSPHATASE LIKE PROTEIN"/>
    <property type="match status" value="1"/>
</dbReference>